<feature type="compositionally biased region" description="Low complexity" evidence="4">
    <location>
        <begin position="15"/>
        <end position="30"/>
    </location>
</feature>
<gene>
    <name evidence="7" type="primary">fis</name>
    <name evidence="7" type="ORF">GTQ55_16010</name>
    <name evidence="6" type="ORF">HNQ53_003203</name>
</gene>
<dbReference type="NCBIfam" id="NF001659">
    <property type="entry name" value="PRK00430.1"/>
    <property type="match status" value="1"/>
</dbReference>
<dbReference type="GO" id="GO:0006355">
    <property type="term" value="P:regulation of DNA-templated transcription"/>
    <property type="evidence" value="ECO:0007669"/>
    <property type="project" value="InterPro"/>
</dbReference>
<name>A0A6P1TFB8_9GAMM</name>
<dbReference type="PANTHER" id="PTHR47918:SF1">
    <property type="entry name" value="DNA-BINDING PROTEIN FIS"/>
    <property type="match status" value="1"/>
</dbReference>
<keyword evidence="2 7" id="KW-0238">DNA-binding</keyword>
<dbReference type="AlphaFoldDB" id="A0A6P1TFB8"/>
<dbReference type="Gene3D" id="1.10.10.60">
    <property type="entry name" value="Homeodomain-like"/>
    <property type="match status" value="1"/>
</dbReference>
<dbReference type="InterPro" id="IPR005412">
    <property type="entry name" value="Fis_DNA-bd"/>
</dbReference>
<dbReference type="InterPro" id="IPR002197">
    <property type="entry name" value="HTH_Fis"/>
</dbReference>
<reference evidence="7 8" key="1">
    <citation type="submission" date="2020-01" db="EMBL/GenBank/DDBJ databases">
        <title>The possibility of degradation of plastic by Microbulbifer hydrolyticus IRE-31.</title>
        <authorList>
            <person name="Liu L."/>
        </authorList>
    </citation>
    <scope>NUCLEOTIDE SEQUENCE [LARGE SCALE GENOMIC DNA]</scope>
    <source>
        <strain evidence="7 8">IRE-31</strain>
    </source>
</reference>
<dbReference type="Proteomes" id="UP000563601">
    <property type="component" value="Unassembled WGS sequence"/>
</dbReference>
<feature type="domain" description="DNA binding HTH" evidence="5">
    <location>
        <begin position="58"/>
        <end position="98"/>
    </location>
</feature>
<comment type="similarity">
    <text evidence="1">Belongs to the transcriptional regulatory Fis family.</text>
</comment>
<evidence type="ECO:0000313" key="9">
    <source>
        <dbReference type="Proteomes" id="UP000563601"/>
    </source>
</evidence>
<protein>
    <recommendedName>
        <fullName evidence="3">Putative Fis-like DNA-binding protein</fullName>
    </recommendedName>
</protein>
<dbReference type="PIRSF" id="PIRSF002097">
    <property type="entry name" value="DNA-binding_Fis"/>
    <property type="match status" value="1"/>
</dbReference>
<dbReference type="GO" id="GO:0043565">
    <property type="term" value="F:sequence-specific DNA binding"/>
    <property type="evidence" value="ECO:0007669"/>
    <property type="project" value="InterPro"/>
</dbReference>
<dbReference type="EMBL" id="CP047491">
    <property type="protein sequence ID" value="QHQ40325.1"/>
    <property type="molecule type" value="Genomic_DNA"/>
</dbReference>
<keyword evidence="8" id="KW-1185">Reference proteome</keyword>
<dbReference type="InterPro" id="IPR050207">
    <property type="entry name" value="Trans_regulatory_Fis"/>
</dbReference>
<dbReference type="PRINTS" id="PR01591">
    <property type="entry name" value="DNABINDNGFIS"/>
</dbReference>
<dbReference type="PANTHER" id="PTHR47918">
    <property type="entry name" value="DNA-BINDING PROTEIN FIS"/>
    <property type="match status" value="1"/>
</dbReference>
<evidence type="ECO:0000256" key="1">
    <source>
        <dbReference type="ARBA" id="ARBA00008559"/>
    </source>
</evidence>
<dbReference type="Pfam" id="PF02954">
    <property type="entry name" value="HTH_8"/>
    <property type="match status" value="1"/>
</dbReference>
<evidence type="ECO:0000313" key="6">
    <source>
        <dbReference type="EMBL" id="MBB5212957.1"/>
    </source>
</evidence>
<dbReference type="SUPFAM" id="SSF46689">
    <property type="entry name" value="Homeodomain-like"/>
    <property type="match status" value="1"/>
</dbReference>
<dbReference type="Proteomes" id="UP000464675">
    <property type="component" value="Chromosome"/>
</dbReference>
<reference evidence="6 9" key="2">
    <citation type="submission" date="2020-08" db="EMBL/GenBank/DDBJ databases">
        <title>Genomic Encyclopedia of Type Strains, Phase IV (KMG-IV): sequencing the most valuable type-strain genomes for metagenomic binning, comparative biology and taxonomic classification.</title>
        <authorList>
            <person name="Goeker M."/>
        </authorList>
    </citation>
    <scope>NUCLEOTIDE SEQUENCE [LARGE SCALE GENOMIC DNA]</scope>
    <source>
        <strain evidence="6 9">DSM 11525</strain>
    </source>
</reference>
<evidence type="ECO:0000256" key="2">
    <source>
        <dbReference type="ARBA" id="ARBA00023125"/>
    </source>
</evidence>
<dbReference type="PRINTS" id="PR01590">
    <property type="entry name" value="HTHFIS"/>
</dbReference>
<evidence type="ECO:0000313" key="7">
    <source>
        <dbReference type="EMBL" id="QHQ40325.1"/>
    </source>
</evidence>
<evidence type="ECO:0000256" key="4">
    <source>
        <dbReference type="SAM" id="MobiDB-lite"/>
    </source>
</evidence>
<proteinExistence type="inferred from homology"/>
<dbReference type="InterPro" id="IPR009057">
    <property type="entry name" value="Homeodomain-like_sf"/>
</dbReference>
<evidence type="ECO:0000256" key="3">
    <source>
        <dbReference type="ARBA" id="ARBA00029540"/>
    </source>
</evidence>
<feature type="region of interest" description="Disordered" evidence="4">
    <location>
        <begin position="1"/>
        <end position="30"/>
    </location>
</feature>
<evidence type="ECO:0000259" key="5">
    <source>
        <dbReference type="Pfam" id="PF02954"/>
    </source>
</evidence>
<sequence>MNNEALIPDTNDVVSPGGQTQLQQPQQQSLRDAVEQAMENYFRHLDGQMVTDVYDMVLSEIEAPMLEVVMKHTRHNQTRAAQLLGLNRGTLRKKLKRYGLL</sequence>
<accession>A0A6P1TFB8</accession>
<evidence type="ECO:0000313" key="8">
    <source>
        <dbReference type="Proteomes" id="UP000464675"/>
    </source>
</evidence>
<organism evidence="6 9">
    <name type="scientific">Microbulbifer hydrolyticus</name>
    <dbReference type="NCBI Taxonomy" id="48074"/>
    <lineage>
        <taxon>Bacteria</taxon>
        <taxon>Pseudomonadati</taxon>
        <taxon>Pseudomonadota</taxon>
        <taxon>Gammaproteobacteria</taxon>
        <taxon>Cellvibrionales</taxon>
        <taxon>Microbulbiferaceae</taxon>
        <taxon>Microbulbifer</taxon>
    </lineage>
</organism>
<dbReference type="RefSeq" id="WP_161859623.1">
    <property type="nucleotide sequence ID" value="NZ_CP047491.1"/>
</dbReference>
<dbReference type="OrthoDB" id="9802388at2"/>
<dbReference type="EMBL" id="JACHHR010000005">
    <property type="protein sequence ID" value="MBB5212957.1"/>
    <property type="molecule type" value="Genomic_DNA"/>
</dbReference>